<proteinExistence type="predicted"/>
<protein>
    <submittedName>
        <fullName evidence="2">Uncharacterized protein LOC136090070</fullName>
    </submittedName>
</protein>
<dbReference type="Proteomes" id="UP001652625">
    <property type="component" value="Chromosome 13"/>
</dbReference>
<name>A0ABM4DCZ4_HYDVU</name>
<gene>
    <name evidence="2" type="primary">LOC136090070</name>
</gene>
<dbReference type="RefSeq" id="XP_065672251.1">
    <property type="nucleotide sequence ID" value="XM_065816179.1"/>
</dbReference>
<evidence type="ECO:0000313" key="2">
    <source>
        <dbReference type="RefSeq" id="XP_065672251.1"/>
    </source>
</evidence>
<reference evidence="2" key="1">
    <citation type="submission" date="2025-08" db="UniProtKB">
        <authorList>
            <consortium name="RefSeq"/>
        </authorList>
    </citation>
    <scope>IDENTIFICATION</scope>
</reference>
<evidence type="ECO:0000313" key="1">
    <source>
        <dbReference type="Proteomes" id="UP001652625"/>
    </source>
</evidence>
<organism evidence="1 2">
    <name type="scientific">Hydra vulgaris</name>
    <name type="common">Hydra</name>
    <name type="synonym">Hydra attenuata</name>
    <dbReference type="NCBI Taxonomy" id="6087"/>
    <lineage>
        <taxon>Eukaryota</taxon>
        <taxon>Metazoa</taxon>
        <taxon>Cnidaria</taxon>
        <taxon>Hydrozoa</taxon>
        <taxon>Hydroidolina</taxon>
        <taxon>Anthoathecata</taxon>
        <taxon>Aplanulata</taxon>
        <taxon>Hydridae</taxon>
        <taxon>Hydra</taxon>
    </lineage>
</organism>
<sequence length="429" mass="49558">MILRNEGININVEGITHNLKGSIVTLSSDNLSVHTNSGFSICFSSGHICRNCMVPHINIHEIKTESQCNLRTKTSHDYHVNSVLIDPTLMPVYGVKKECPFSILNYLHPIDSMPQDILYDILEELMSVNFSVVIKGLVKNKFLTVLSGNKYISGKAVERWSLFYHIQLYIGKVVPNENEYWMLHLLCRKICQIILSPVIDIEWIPVPTHLIARHHELLAQLNPKSFTPKILFRVHYPRMIAQFGPLRLLWCLRFEAKHQYFKQIAHRVKNFRNITKTLAERHQMAKCALLSPANEWIQSSPVIIGLQQFLPYSIFPTSLCIKIKQMYRIEISSNQKNIVSVNRLQCNGTLSRVKTFVVYNVIDEEYVPLFAEIEYILYLHGLWVICCILHYSSAYNPHLDGYITEKSDEWIVYTPGAINNHIIFAQLHG</sequence>
<keyword evidence="1" id="KW-1185">Reference proteome</keyword>
<accession>A0ABM4DCZ4</accession>
<dbReference type="GeneID" id="136090070"/>